<sequence>MTELLVHEACRKGKLEVLEEAVEAGCDPRERGLQAGTLPLHWACHYGHLKCADYLLRLGLNDINCRNDNGNTPLHYATIAGRLDVVEFLVKNAADVNIINNDGQSPLHGAVGQGWYNVVKYLVTYRSMSCRECRRYRCRIHQVDINSADCMGTTPLHIASTFLTSRMYDLLVRHGADTRAVDVYGRCPISPRIRRQQFIMECAPFVFSLLFLFAGIYVKKCVLRNDVETVEGSTDV</sequence>
<evidence type="ECO:0000256" key="4">
    <source>
        <dbReference type="SAM" id="Phobius"/>
    </source>
</evidence>
<dbReference type="PANTHER" id="PTHR24171">
    <property type="entry name" value="ANKYRIN REPEAT DOMAIN-CONTAINING PROTEIN 39-RELATED"/>
    <property type="match status" value="1"/>
</dbReference>
<organism evidence="5 6">
    <name type="scientific">Chara braunii</name>
    <name type="common">Braun's stonewort</name>
    <dbReference type="NCBI Taxonomy" id="69332"/>
    <lineage>
        <taxon>Eukaryota</taxon>
        <taxon>Viridiplantae</taxon>
        <taxon>Streptophyta</taxon>
        <taxon>Charophyceae</taxon>
        <taxon>Charales</taxon>
        <taxon>Characeae</taxon>
        <taxon>Chara</taxon>
    </lineage>
</organism>
<evidence type="ECO:0000256" key="2">
    <source>
        <dbReference type="ARBA" id="ARBA00023043"/>
    </source>
</evidence>
<feature type="repeat" description="ANK" evidence="3">
    <location>
        <begin position="35"/>
        <end position="61"/>
    </location>
</feature>
<evidence type="ECO:0000313" key="6">
    <source>
        <dbReference type="Proteomes" id="UP000265515"/>
    </source>
</evidence>
<dbReference type="InterPro" id="IPR036770">
    <property type="entry name" value="Ankyrin_rpt-contain_sf"/>
</dbReference>
<dbReference type="PRINTS" id="PR01415">
    <property type="entry name" value="ANKYRIN"/>
</dbReference>
<dbReference type="Gene3D" id="1.25.40.20">
    <property type="entry name" value="Ankyrin repeat-containing domain"/>
    <property type="match status" value="3"/>
</dbReference>
<feature type="repeat" description="ANK" evidence="3">
    <location>
        <begin position="69"/>
        <end position="101"/>
    </location>
</feature>
<dbReference type="Pfam" id="PF00023">
    <property type="entry name" value="Ank"/>
    <property type="match status" value="2"/>
</dbReference>
<dbReference type="OrthoDB" id="1577640at2759"/>
<proteinExistence type="predicted"/>
<keyword evidence="6" id="KW-1185">Reference proteome</keyword>
<protein>
    <submittedName>
        <fullName evidence="5">Uncharacterized protein</fullName>
    </submittedName>
</protein>
<dbReference type="OMA" id="FIMECAP"/>
<dbReference type="EMBL" id="BFEA01000152">
    <property type="protein sequence ID" value="GBG71703.1"/>
    <property type="molecule type" value="Genomic_DNA"/>
</dbReference>
<evidence type="ECO:0000256" key="1">
    <source>
        <dbReference type="ARBA" id="ARBA00022737"/>
    </source>
</evidence>
<keyword evidence="2 3" id="KW-0040">ANK repeat</keyword>
<dbReference type="PROSITE" id="PS50297">
    <property type="entry name" value="ANK_REP_REGION"/>
    <property type="match status" value="4"/>
</dbReference>
<evidence type="ECO:0000313" key="5">
    <source>
        <dbReference type="EMBL" id="GBG71703.1"/>
    </source>
</evidence>
<dbReference type="SUPFAM" id="SSF48403">
    <property type="entry name" value="Ankyrin repeat"/>
    <property type="match status" value="1"/>
</dbReference>
<keyword evidence="4" id="KW-0812">Transmembrane</keyword>
<keyword evidence="4" id="KW-0472">Membrane</keyword>
<dbReference type="Gramene" id="GBG71703">
    <property type="protein sequence ID" value="GBG71703"/>
    <property type="gene ID" value="CBR_g9115"/>
</dbReference>
<dbReference type="Proteomes" id="UP000265515">
    <property type="component" value="Unassembled WGS sequence"/>
</dbReference>
<dbReference type="PROSITE" id="PS50088">
    <property type="entry name" value="ANK_REPEAT"/>
    <property type="match status" value="4"/>
</dbReference>
<name>A0A388KP41_CHABU</name>
<dbReference type="STRING" id="69332.A0A388KP41"/>
<comment type="caution">
    <text evidence="5">The sequence shown here is derived from an EMBL/GenBank/DDBJ whole genome shotgun (WGS) entry which is preliminary data.</text>
</comment>
<keyword evidence="4" id="KW-1133">Transmembrane helix</keyword>
<dbReference type="SMART" id="SM00248">
    <property type="entry name" value="ANK"/>
    <property type="match status" value="5"/>
</dbReference>
<feature type="repeat" description="ANK" evidence="3">
    <location>
        <begin position="102"/>
        <end position="123"/>
    </location>
</feature>
<dbReference type="Pfam" id="PF12796">
    <property type="entry name" value="Ank_2"/>
    <property type="match status" value="1"/>
</dbReference>
<feature type="repeat" description="ANK" evidence="3">
    <location>
        <begin position="151"/>
        <end position="183"/>
    </location>
</feature>
<feature type="transmembrane region" description="Helical" evidence="4">
    <location>
        <begin position="198"/>
        <end position="218"/>
    </location>
</feature>
<keyword evidence="1" id="KW-0677">Repeat</keyword>
<gene>
    <name evidence="5" type="ORF">CBR_g9115</name>
</gene>
<accession>A0A388KP41</accession>
<evidence type="ECO:0000256" key="3">
    <source>
        <dbReference type="PROSITE-ProRule" id="PRU00023"/>
    </source>
</evidence>
<reference evidence="5 6" key="1">
    <citation type="journal article" date="2018" name="Cell">
        <title>The Chara Genome: Secondary Complexity and Implications for Plant Terrestrialization.</title>
        <authorList>
            <person name="Nishiyama T."/>
            <person name="Sakayama H."/>
            <person name="Vries J.D."/>
            <person name="Buschmann H."/>
            <person name="Saint-Marcoux D."/>
            <person name="Ullrich K.K."/>
            <person name="Haas F.B."/>
            <person name="Vanderstraeten L."/>
            <person name="Becker D."/>
            <person name="Lang D."/>
            <person name="Vosolsobe S."/>
            <person name="Rombauts S."/>
            <person name="Wilhelmsson P.K.I."/>
            <person name="Janitza P."/>
            <person name="Kern R."/>
            <person name="Heyl A."/>
            <person name="Rumpler F."/>
            <person name="Villalobos L.I.A.C."/>
            <person name="Clay J.M."/>
            <person name="Skokan R."/>
            <person name="Toyoda A."/>
            <person name="Suzuki Y."/>
            <person name="Kagoshima H."/>
            <person name="Schijlen E."/>
            <person name="Tajeshwar N."/>
            <person name="Catarino B."/>
            <person name="Hetherington A.J."/>
            <person name="Saltykova A."/>
            <person name="Bonnot C."/>
            <person name="Breuninger H."/>
            <person name="Symeonidi A."/>
            <person name="Radhakrishnan G.V."/>
            <person name="Van Nieuwerburgh F."/>
            <person name="Deforce D."/>
            <person name="Chang C."/>
            <person name="Karol K.G."/>
            <person name="Hedrich R."/>
            <person name="Ulvskov P."/>
            <person name="Glockner G."/>
            <person name="Delwiche C.F."/>
            <person name="Petrasek J."/>
            <person name="Van de Peer Y."/>
            <person name="Friml J."/>
            <person name="Beilby M."/>
            <person name="Dolan L."/>
            <person name="Kohara Y."/>
            <person name="Sugano S."/>
            <person name="Fujiyama A."/>
            <person name="Delaux P.-M."/>
            <person name="Quint M."/>
            <person name="TheiBen G."/>
            <person name="Hagemann M."/>
            <person name="Harholt J."/>
            <person name="Dunand C."/>
            <person name="Zachgo S."/>
            <person name="Langdale J."/>
            <person name="Maumus F."/>
            <person name="Straeten D.V.D."/>
            <person name="Gould S.B."/>
            <person name="Rensing S.A."/>
        </authorList>
    </citation>
    <scope>NUCLEOTIDE SEQUENCE [LARGE SCALE GENOMIC DNA]</scope>
    <source>
        <strain evidence="5 6">S276</strain>
    </source>
</reference>
<dbReference type="InterPro" id="IPR002110">
    <property type="entry name" value="Ankyrin_rpt"/>
</dbReference>
<dbReference type="AlphaFoldDB" id="A0A388KP41"/>